<keyword evidence="2" id="KW-1185">Reference proteome</keyword>
<sequence>MHDIYVTAKRDAGYNAKVFLQMLHERGGLATAKYLINATQPSEGYTRLYERGRLDLTVEARVIDNPKWHPLFTDDEIAKARERLKAYGYRPDR</sequence>
<organism evidence="1 2">
    <name type="scientific">Aquibium pacificus</name>
    <dbReference type="NCBI Taxonomy" id="3153579"/>
    <lineage>
        <taxon>Bacteria</taxon>
        <taxon>Pseudomonadati</taxon>
        <taxon>Pseudomonadota</taxon>
        <taxon>Alphaproteobacteria</taxon>
        <taxon>Hyphomicrobiales</taxon>
        <taxon>Phyllobacteriaceae</taxon>
        <taxon>Aquibium</taxon>
    </lineage>
</organism>
<name>A0ABV3SRH8_9HYPH</name>
<comment type="caution">
    <text evidence="1">The sequence shown here is derived from an EMBL/GenBank/DDBJ whole genome shotgun (WGS) entry which is preliminary data.</text>
</comment>
<proteinExistence type="predicted"/>
<gene>
    <name evidence="1" type="ORF">ABGN05_25855</name>
</gene>
<dbReference type="Proteomes" id="UP001556692">
    <property type="component" value="Unassembled WGS sequence"/>
</dbReference>
<evidence type="ECO:0000313" key="2">
    <source>
        <dbReference type="Proteomes" id="UP001556692"/>
    </source>
</evidence>
<protein>
    <submittedName>
        <fullName evidence="1">Uncharacterized protein</fullName>
    </submittedName>
</protein>
<reference evidence="1 2" key="1">
    <citation type="submission" date="2024-05" db="EMBL/GenBank/DDBJ databases">
        <authorList>
            <person name="Jiang F."/>
        </authorList>
    </citation>
    <scope>NUCLEOTIDE SEQUENCE [LARGE SCALE GENOMIC DNA]</scope>
    <source>
        <strain evidence="1 2">LZ166</strain>
    </source>
</reference>
<accession>A0ABV3SRH8</accession>
<dbReference type="EMBL" id="JBDPGJ010000007">
    <property type="protein sequence ID" value="MEX0409071.1"/>
    <property type="molecule type" value="Genomic_DNA"/>
</dbReference>
<evidence type="ECO:0000313" key="1">
    <source>
        <dbReference type="EMBL" id="MEX0409071.1"/>
    </source>
</evidence>